<proteinExistence type="predicted"/>
<organism evidence="1 2">
    <name type="scientific">Acetatifactor muris</name>
    <dbReference type="NCBI Taxonomy" id="879566"/>
    <lineage>
        <taxon>Bacteria</taxon>
        <taxon>Bacillati</taxon>
        <taxon>Bacillota</taxon>
        <taxon>Clostridia</taxon>
        <taxon>Lachnospirales</taxon>
        <taxon>Lachnospiraceae</taxon>
        <taxon>Acetatifactor</taxon>
    </lineage>
</organism>
<dbReference type="EMBL" id="OFSM01000020">
    <property type="protein sequence ID" value="SOY30955.1"/>
    <property type="molecule type" value="Genomic_DNA"/>
</dbReference>
<gene>
    <name evidence="1" type="ORF">AMURIS_03689</name>
</gene>
<dbReference type="RefSeq" id="WP_242982524.1">
    <property type="nucleotide sequence ID" value="NZ_JANJZD010000020.1"/>
</dbReference>
<evidence type="ECO:0000313" key="1">
    <source>
        <dbReference type="EMBL" id="SOY30955.1"/>
    </source>
</evidence>
<name>A0A2K4ZKI4_9FIRM</name>
<dbReference type="Proteomes" id="UP000236311">
    <property type="component" value="Unassembled WGS sequence"/>
</dbReference>
<accession>A0A2K4ZKI4</accession>
<protein>
    <submittedName>
        <fullName evidence="1">Uncharacterized protein</fullName>
    </submittedName>
</protein>
<evidence type="ECO:0000313" key="2">
    <source>
        <dbReference type="Proteomes" id="UP000236311"/>
    </source>
</evidence>
<keyword evidence="2" id="KW-1185">Reference proteome</keyword>
<sequence>MDDKRRFPKQDTLGLHLLEMAAVCGELPTDLLTRLSGSSSYTETVITSLKKDGLLKTYYKDKLRGYRLGQRAKRILLERQPERFSFYLTGNVETNRIKSEVPRRIRLHRVAETYVAMQNAGIAVFRDGKPLVFSPGGSPVARLDSPAFYSSREVKEMGIETVKIRGSRMTGVLLAPSGVFISYNGGSHMLKWDYRAEQRAQALLQMVVCHQRLSAQHASTCVSGLLFGNDLEPFYRIFADSDTESRCFFLLDGNYEHFYYLTNDHYGDTLLKLLCSPEGTAELDHMLMQGFYPKDTGLPIEHDALDQNGNPVLFGYFLDIPRINRFHTALQLQERTGTLICFDFQKEVLHRFCGGQVGFSTISFEKITSRNLNECDSN</sequence>
<dbReference type="AlphaFoldDB" id="A0A2K4ZKI4"/>
<reference evidence="1 2" key="1">
    <citation type="submission" date="2018-01" db="EMBL/GenBank/DDBJ databases">
        <authorList>
            <person name="Gaut B.S."/>
            <person name="Morton B.R."/>
            <person name="Clegg M.T."/>
            <person name="Duvall M.R."/>
        </authorList>
    </citation>
    <scope>NUCLEOTIDE SEQUENCE [LARGE SCALE GENOMIC DNA]</scope>
    <source>
        <strain evidence="1">GP69</strain>
    </source>
</reference>